<dbReference type="Proteomes" id="UP000814033">
    <property type="component" value="Unassembled WGS sequence"/>
</dbReference>
<protein>
    <submittedName>
        <fullName evidence="1">Uncharacterized protein</fullName>
    </submittedName>
</protein>
<gene>
    <name evidence="1" type="ORF">FA95DRAFT_1479305</name>
</gene>
<reference evidence="1" key="2">
    <citation type="journal article" date="2022" name="New Phytol.">
        <title>Evolutionary transition to the ectomycorrhizal habit in the genomes of a hyperdiverse lineage of mushroom-forming fungi.</title>
        <authorList>
            <person name="Looney B."/>
            <person name="Miyauchi S."/>
            <person name="Morin E."/>
            <person name="Drula E."/>
            <person name="Courty P.E."/>
            <person name="Kohler A."/>
            <person name="Kuo A."/>
            <person name="LaButti K."/>
            <person name="Pangilinan J."/>
            <person name="Lipzen A."/>
            <person name="Riley R."/>
            <person name="Andreopoulos W."/>
            <person name="He G."/>
            <person name="Johnson J."/>
            <person name="Nolan M."/>
            <person name="Tritt A."/>
            <person name="Barry K.W."/>
            <person name="Grigoriev I.V."/>
            <person name="Nagy L.G."/>
            <person name="Hibbett D."/>
            <person name="Henrissat B."/>
            <person name="Matheny P.B."/>
            <person name="Labbe J."/>
            <person name="Martin F.M."/>
        </authorList>
    </citation>
    <scope>NUCLEOTIDE SEQUENCE</scope>
    <source>
        <strain evidence="1">FP105234-sp</strain>
    </source>
</reference>
<reference evidence="1" key="1">
    <citation type="submission" date="2021-02" db="EMBL/GenBank/DDBJ databases">
        <authorList>
            <consortium name="DOE Joint Genome Institute"/>
            <person name="Ahrendt S."/>
            <person name="Looney B.P."/>
            <person name="Miyauchi S."/>
            <person name="Morin E."/>
            <person name="Drula E."/>
            <person name="Courty P.E."/>
            <person name="Chicoki N."/>
            <person name="Fauchery L."/>
            <person name="Kohler A."/>
            <person name="Kuo A."/>
            <person name="Labutti K."/>
            <person name="Pangilinan J."/>
            <person name="Lipzen A."/>
            <person name="Riley R."/>
            <person name="Andreopoulos W."/>
            <person name="He G."/>
            <person name="Johnson J."/>
            <person name="Barry K.W."/>
            <person name="Grigoriev I.V."/>
            <person name="Nagy L."/>
            <person name="Hibbett D."/>
            <person name="Henrissat B."/>
            <person name="Matheny P.B."/>
            <person name="Labbe J."/>
            <person name="Martin F."/>
        </authorList>
    </citation>
    <scope>NUCLEOTIDE SEQUENCE</scope>
    <source>
        <strain evidence="1">FP105234-sp</strain>
    </source>
</reference>
<name>A0ACB8SDZ9_9AGAM</name>
<proteinExistence type="predicted"/>
<sequence length="955" mass="107570">NPTTPVLVDDIDWFTAYAVIHRLSDTSWRYAYLFWVIVAFVASIFAIFHSLGLRSGVLGAYWSKWSLRRRTWRKKHSLAKAKRSGQPHKQPISLPSNAQLLCLFSLILITFGLMFIGPDYISPEKKLWQFRRAVLPESFFPYQPHYTIPKAWWTSGGRAGLIAFALFPLCVLFVLKAPPFALFAISFFTNIHFDKLMWLHRWTGRFIWLVAAIHTAFWSIQLVNDRRVGTGRMAYVYAWKYPNFIYAWTAFGLLTLIILLSLRPIRNRFYESFYFLHIFLVPLMLIMSALHHPPVWWWCWAALMLWAGERIWRATRWMYTNGIMGSSTKPSPTVQRSGSKQAWEMVPTRAPDVEAASPGITKAHYPRGQQSEDRQSYGSPISPMKSPYHSSAPSASTDHFMLSPSLSPTYVPPTGYAHAELLAGRTVRLRFAPPGYLSWAPGQHFLLCVPSVSKLVSHPFTCASICDEQTMGDEGRTIVFLIRAKNGWTRDLWETIVNLIASDRKHPKHEVPEGTTLPAIGVLLRCWVDGPFGSSARAEWGAYSSVLIISGGSGVSFGLSVLEYLCMCMAGRNGKYLGGNTGWGKQTFLTQRVRFVCIVRDFAHLQWCATSLRRCAAFVSPDLLQIELFVTNFKPTMQYPFTPQSAVIESSASDALSPPHPRYMDEHRRREGQHTESDSEDSHDGGEADVDLSYYTGDYSGQGELGHEEHILDLTNFDGDNDDHMPGEASVNHKVKKEGTLRRAITRKALWRNKGKPDVDDRRSRPPASPVEPERPTPRISAAPKGHRFRQSNLSESDTVTLTADVYSPRHSHRASQASTQPDDHTHSGQFNVASPARPDWDTRSMISQASSMHALMPGIEHGAYGETVKLEVDEREMHDMHVVAEFARAGRPKLDVILRDEVSRAKGHVMVASCGPTALDAVVRKTIAAQIDPARIRRGDMSGSISLVAEEFSY</sequence>
<keyword evidence="2" id="KW-1185">Reference proteome</keyword>
<organism evidence="1 2">
    <name type="scientific">Auriscalpium vulgare</name>
    <dbReference type="NCBI Taxonomy" id="40419"/>
    <lineage>
        <taxon>Eukaryota</taxon>
        <taxon>Fungi</taxon>
        <taxon>Dikarya</taxon>
        <taxon>Basidiomycota</taxon>
        <taxon>Agaricomycotina</taxon>
        <taxon>Agaricomycetes</taxon>
        <taxon>Russulales</taxon>
        <taxon>Auriscalpiaceae</taxon>
        <taxon>Auriscalpium</taxon>
    </lineage>
</organism>
<feature type="non-terminal residue" evidence="1">
    <location>
        <position position="1"/>
    </location>
</feature>
<feature type="non-terminal residue" evidence="1">
    <location>
        <position position="955"/>
    </location>
</feature>
<accession>A0ACB8SDZ9</accession>
<evidence type="ECO:0000313" key="2">
    <source>
        <dbReference type="Proteomes" id="UP000814033"/>
    </source>
</evidence>
<comment type="caution">
    <text evidence="1">The sequence shown here is derived from an EMBL/GenBank/DDBJ whole genome shotgun (WGS) entry which is preliminary data.</text>
</comment>
<evidence type="ECO:0000313" key="1">
    <source>
        <dbReference type="EMBL" id="KAI0054113.1"/>
    </source>
</evidence>
<dbReference type="EMBL" id="MU275838">
    <property type="protein sequence ID" value="KAI0054113.1"/>
    <property type="molecule type" value="Genomic_DNA"/>
</dbReference>